<reference evidence="1 2" key="1">
    <citation type="submission" date="2023-12" db="EMBL/GenBank/DDBJ databases">
        <title>Description of an unclassified Opitutus bacterium of Verrucomicrobiota.</title>
        <authorList>
            <person name="Zhang D.-F."/>
        </authorList>
    </citation>
    <scope>NUCLEOTIDE SEQUENCE [LARGE SCALE GENOMIC DNA]</scope>
    <source>
        <strain evidence="1 2">WL0086</strain>
    </source>
</reference>
<dbReference type="SUPFAM" id="SSF160631">
    <property type="entry name" value="SMI1/KNR4-like"/>
    <property type="match status" value="1"/>
</dbReference>
<evidence type="ECO:0000313" key="1">
    <source>
        <dbReference type="EMBL" id="WRQ86852.1"/>
    </source>
</evidence>
<dbReference type="EMBL" id="CP139781">
    <property type="protein sequence ID" value="WRQ86852.1"/>
    <property type="molecule type" value="Genomic_DNA"/>
</dbReference>
<accession>A0ABZ1C612</accession>
<dbReference type="InterPro" id="IPR037883">
    <property type="entry name" value="Knr4/Smi1-like_sf"/>
</dbReference>
<gene>
    <name evidence="1" type="ORF">K1X11_018730</name>
</gene>
<proteinExistence type="predicted"/>
<protein>
    <recommendedName>
        <fullName evidence="3">Knr4/Smi1-like domain-containing protein</fullName>
    </recommendedName>
</protein>
<evidence type="ECO:0008006" key="3">
    <source>
        <dbReference type="Google" id="ProtNLM"/>
    </source>
</evidence>
<keyword evidence="2" id="KW-1185">Reference proteome</keyword>
<sequence>MLEKRVLTHWLNNGVEVVEPPSADLVVRSLEAAGLRVGRDYIDFLATVGGMVDHEWRLDQWAVWRLERVIAENVDRTAGDVFFADWCLSSHFHFLRQETAATSSVWVEGYESRGPRRVAESLTDFFERYLDRDQRIGVYFDD</sequence>
<evidence type="ECO:0000313" key="2">
    <source>
        <dbReference type="Proteomes" id="UP000738431"/>
    </source>
</evidence>
<name>A0ABZ1C612_9BACT</name>
<dbReference type="Proteomes" id="UP000738431">
    <property type="component" value="Chromosome"/>
</dbReference>
<dbReference type="RefSeq" id="WP_221030687.1">
    <property type="nucleotide sequence ID" value="NZ_CP139781.1"/>
</dbReference>
<organism evidence="1 2">
    <name type="scientific">Actomonas aquatica</name>
    <dbReference type="NCBI Taxonomy" id="2866162"/>
    <lineage>
        <taxon>Bacteria</taxon>
        <taxon>Pseudomonadati</taxon>
        <taxon>Verrucomicrobiota</taxon>
        <taxon>Opitutia</taxon>
        <taxon>Opitutales</taxon>
        <taxon>Opitutaceae</taxon>
        <taxon>Actomonas</taxon>
    </lineage>
</organism>